<name>A0AAD6K424_9ROSI</name>
<evidence type="ECO:0000313" key="2">
    <source>
        <dbReference type="Proteomes" id="UP001162972"/>
    </source>
</evidence>
<protein>
    <submittedName>
        <fullName evidence="1">Uncharacterized protein</fullName>
    </submittedName>
</protein>
<reference evidence="1 2" key="1">
    <citation type="journal article" date="2023" name="Int. J. Mol. Sci.">
        <title>De Novo Assembly and Annotation of 11 Diverse Shrub Willow (Salix) Genomes Reveals Novel Gene Organization in Sex-Linked Regions.</title>
        <authorList>
            <person name="Hyden B."/>
            <person name="Feng K."/>
            <person name="Yates T.B."/>
            <person name="Jawdy S."/>
            <person name="Cereghino C."/>
            <person name="Smart L.B."/>
            <person name="Muchero W."/>
        </authorList>
    </citation>
    <scope>NUCLEOTIDE SEQUENCE [LARGE SCALE GENOMIC DNA]</scope>
    <source>
        <tissue evidence="1">Shoot tip</tissue>
    </source>
</reference>
<accession>A0AAD6K424</accession>
<dbReference type="AlphaFoldDB" id="A0AAD6K424"/>
<evidence type="ECO:0000313" key="1">
    <source>
        <dbReference type="EMBL" id="KAJ6416626.1"/>
    </source>
</evidence>
<dbReference type="EMBL" id="JAPFFJ010000011">
    <property type="protein sequence ID" value="KAJ6416626.1"/>
    <property type="molecule type" value="Genomic_DNA"/>
</dbReference>
<keyword evidence="2" id="KW-1185">Reference proteome</keyword>
<dbReference type="Proteomes" id="UP001162972">
    <property type="component" value="Chromosome 11"/>
</dbReference>
<comment type="caution">
    <text evidence="1">The sequence shown here is derived from an EMBL/GenBank/DDBJ whole genome shotgun (WGS) entry which is preliminary data.</text>
</comment>
<sequence length="116" mass="13188">MTLITHQDSLLPDTAITKLIGTQKNVIVFMVNTSLMVHQHECLVAYLRQELLWPCKWQYSWRLSWALVDVADIVSVGSLADCFELIRDSSCMLGTCKEISEMIWTQENLGLASLMP</sequence>
<proteinExistence type="predicted"/>
<organism evidence="1 2">
    <name type="scientific">Salix udensis</name>
    <dbReference type="NCBI Taxonomy" id="889485"/>
    <lineage>
        <taxon>Eukaryota</taxon>
        <taxon>Viridiplantae</taxon>
        <taxon>Streptophyta</taxon>
        <taxon>Embryophyta</taxon>
        <taxon>Tracheophyta</taxon>
        <taxon>Spermatophyta</taxon>
        <taxon>Magnoliopsida</taxon>
        <taxon>eudicotyledons</taxon>
        <taxon>Gunneridae</taxon>
        <taxon>Pentapetalae</taxon>
        <taxon>rosids</taxon>
        <taxon>fabids</taxon>
        <taxon>Malpighiales</taxon>
        <taxon>Salicaceae</taxon>
        <taxon>Saliceae</taxon>
        <taxon>Salix</taxon>
    </lineage>
</organism>
<gene>
    <name evidence="1" type="ORF">OIU84_002482</name>
</gene>